<organism evidence="3 4">
    <name type="scientific">Trichogramma brassicae</name>
    <dbReference type="NCBI Taxonomy" id="86971"/>
    <lineage>
        <taxon>Eukaryota</taxon>
        <taxon>Metazoa</taxon>
        <taxon>Ecdysozoa</taxon>
        <taxon>Arthropoda</taxon>
        <taxon>Hexapoda</taxon>
        <taxon>Insecta</taxon>
        <taxon>Pterygota</taxon>
        <taxon>Neoptera</taxon>
        <taxon>Endopterygota</taxon>
        <taxon>Hymenoptera</taxon>
        <taxon>Apocrita</taxon>
        <taxon>Proctotrupomorpha</taxon>
        <taxon>Chalcidoidea</taxon>
        <taxon>Trichogrammatidae</taxon>
        <taxon>Trichogramma</taxon>
    </lineage>
</organism>
<evidence type="ECO:0000313" key="4">
    <source>
        <dbReference type="Proteomes" id="UP000479190"/>
    </source>
</evidence>
<dbReference type="InterPro" id="IPR015897">
    <property type="entry name" value="CHK_kinase-like"/>
</dbReference>
<dbReference type="InterPro" id="IPR011009">
    <property type="entry name" value="Kinase-like_dom_sf"/>
</dbReference>
<dbReference type="SUPFAM" id="SSF56112">
    <property type="entry name" value="Protein kinase-like (PK-like)"/>
    <property type="match status" value="1"/>
</dbReference>
<evidence type="ECO:0000256" key="1">
    <source>
        <dbReference type="SAM" id="MobiDB-lite"/>
    </source>
</evidence>
<feature type="region of interest" description="Disordered" evidence="1">
    <location>
        <begin position="78"/>
        <end position="108"/>
    </location>
</feature>
<dbReference type="InterPro" id="IPR004119">
    <property type="entry name" value="EcKL"/>
</dbReference>
<feature type="region of interest" description="Disordered" evidence="1">
    <location>
        <begin position="510"/>
        <end position="530"/>
    </location>
</feature>
<evidence type="ECO:0000313" key="3">
    <source>
        <dbReference type="EMBL" id="CAB0044721.1"/>
    </source>
</evidence>
<protein>
    <recommendedName>
        <fullName evidence="2">CHK kinase-like domain-containing protein</fullName>
    </recommendedName>
</protein>
<dbReference type="Pfam" id="PF02958">
    <property type="entry name" value="EcKL"/>
    <property type="match status" value="1"/>
</dbReference>
<dbReference type="PANTHER" id="PTHR11012">
    <property type="entry name" value="PROTEIN KINASE-LIKE DOMAIN-CONTAINING"/>
    <property type="match status" value="1"/>
</dbReference>
<dbReference type="PANTHER" id="PTHR11012:SF48">
    <property type="entry name" value="CHK KINASE-LIKE DOMAIN-CONTAINING PROTEIN-RELATED"/>
    <property type="match status" value="1"/>
</dbReference>
<accession>A0A6H5JAV7</accession>
<proteinExistence type="predicted"/>
<dbReference type="AlphaFoldDB" id="A0A6H5JAV7"/>
<reference evidence="3 4" key="1">
    <citation type="submission" date="2020-02" db="EMBL/GenBank/DDBJ databases">
        <authorList>
            <person name="Ferguson B K."/>
        </authorList>
    </citation>
    <scope>NUCLEOTIDE SEQUENCE [LARGE SCALE GENOMIC DNA]</scope>
</reference>
<dbReference type="Proteomes" id="UP000479190">
    <property type="component" value="Unassembled WGS sequence"/>
</dbReference>
<dbReference type="EMBL" id="CADCXV010001483">
    <property type="protein sequence ID" value="CAB0044721.1"/>
    <property type="molecule type" value="Genomic_DNA"/>
</dbReference>
<name>A0A6H5JAV7_9HYME</name>
<keyword evidence="4" id="KW-1185">Reference proteome</keyword>
<feature type="domain" description="CHK kinase-like" evidence="2">
    <location>
        <begin position="179"/>
        <end position="315"/>
    </location>
</feature>
<sequence>MSLSLYQTAMLLVRKLSRVLRHTAQSGLPFLLQHSTASRACSARSRRVRLPASTRSPSNILPLFFKSYTEASIGKCKTQTNKSNDYDDKKYEREAEEETGERRSERTTRKRRFARRFNTLDMQYRVRYYTCILSRDSQARRRRRRRRRRVHVVKEELPKQYHDDRRTFVLLYTNDAYALVLLHLQDIRVTRADLLFTISRAAAGGAPNTDPELFCRQGRLTHYLFEPPTPPLMRTNNYTFDSLQDGDNAGNNIMFNDEGGESSCILVDFQLLRYASPAVDIHMFLYLNTTLEYRKTNEILLFKHYYSVFSETLVKNSSCYLKNSKSNWTKYFQIGPMRNRFLVQVPHRFDDLPAAKIAVDRNGRNGRSQSHTLRQDNARHRELRSRGKYASIRTRDRHETDPARRCELWLIYTQASISSRCFVEISDHCGSRTTTAEITLEQRKRTIIKTLGKSLRDFAQENATLPSRGSFQCNPAIYARVYSRRCRCCRHHCFSRQVCMTCAQRAHKQAGEPERSKRVDKSQSSKSDSIHPIERSYTRSLCNFKSLAALLRLSGFSRLSRCAQRDAHSCVPARVCTARSPTRTAPAVATATAPAAAFMEGLLIKHRNALELTDHSQQPREVLHFRVAIERPIKYRNRQGMSFSLCGIATALIMRLDIERFFFAPLSANSCTFQVRECRKFFSIMICIHNYIAPTLIKFDLEPPQRCGSERNSSRLCTSSMTFGAGCDQGTDNAEGCSTRSVARPQGQGNLYAATHKLRGKWGSTRHTHQNAPARLKLHTARGTERFAHNVQRRSKWLRRIVRCSDLRRSSIHASKYERVFIALSYAIWRRFAQTQ</sequence>
<evidence type="ECO:0000259" key="2">
    <source>
        <dbReference type="SMART" id="SM00587"/>
    </source>
</evidence>
<dbReference type="SMART" id="SM00587">
    <property type="entry name" value="CHK"/>
    <property type="match status" value="1"/>
</dbReference>
<gene>
    <name evidence="3" type="ORF">TBRA_LOCUS16309</name>
</gene>
<feature type="compositionally biased region" description="Basic and acidic residues" evidence="1">
    <location>
        <begin position="84"/>
        <end position="93"/>
    </location>
</feature>
<dbReference type="OrthoDB" id="190089at2759"/>